<comment type="caution">
    <text evidence="1">The sequence shown here is derived from an EMBL/GenBank/DDBJ whole genome shotgun (WGS) entry which is preliminary data.</text>
</comment>
<reference evidence="1 2" key="1">
    <citation type="journal article" date="2018" name="Front. Plant Sci.">
        <title>Red Clover (Trifolium pratense) and Zigzag Clover (T. medium) - A Picture of Genomic Similarities and Differences.</title>
        <authorList>
            <person name="Dluhosova J."/>
            <person name="Istvanek J."/>
            <person name="Nedelnik J."/>
            <person name="Repkova J."/>
        </authorList>
    </citation>
    <scope>NUCLEOTIDE SEQUENCE [LARGE SCALE GENOMIC DNA]</scope>
    <source>
        <strain evidence="2">cv. 10/8</strain>
        <tissue evidence="1">Leaf</tissue>
    </source>
</reference>
<feature type="non-terminal residue" evidence="1">
    <location>
        <position position="43"/>
    </location>
</feature>
<protein>
    <submittedName>
        <fullName evidence="1">Uncharacterized protein</fullName>
    </submittedName>
</protein>
<keyword evidence="2" id="KW-1185">Reference proteome</keyword>
<feature type="non-terminal residue" evidence="1">
    <location>
        <position position="1"/>
    </location>
</feature>
<dbReference type="Proteomes" id="UP000265520">
    <property type="component" value="Unassembled WGS sequence"/>
</dbReference>
<dbReference type="EMBL" id="LXQA010097861">
    <property type="protein sequence ID" value="MCI15766.1"/>
    <property type="molecule type" value="Genomic_DNA"/>
</dbReference>
<evidence type="ECO:0000313" key="2">
    <source>
        <dbReference type="Proteomes" id="UP000265520"/>
    </source>
</evidence>
<organism evidence="1 2">
    <name type="scientific">Trifolium medium</name>
    <dbReference type="NCBI Taxonomy" id="97028"/>
    <lineage>
        <taxon>Eukaryota</taxon>
        <taxon>Viridiplantae</taxon>
        <taxon>Streptophyta</taxon>
        <taxon>Embryophyta</taxon>
        <taxon>Tracheophyta</taxon>
        <taxon>Spermatophyta</taxon>
        <taxon>Magnoliopsida</taxon>
        <taxon>eudicotyledons</taxon>
        <taxon>Gunneridae</taxon>
        <taxon>Pentapetalae</taxon>
        <taxon>rosids</taxon>
        <taxon>fabids</taxon>
        <taxon>Fabales</taxon>
        <taxon>Fabaceae</taxon>
        <taxon>Papilionoideae</taxon>
        <taxon>50 kb inversion clade</taxon>
        <taxon>NPAAA clade</taxon>
        <taxon>Hologalegina</taxon>
        <taxon>IRL clade</taxon>
        <taxon>Trifolieae</taxon>
        <taxon>Trifolium</taxon>
    </lineage>
</organism>
<dbReference type="AlphaFoldDB" id="A0A392PWT7"/>
<name>A0A392PWT7_9FABA</name>
<accession>A0A392PWT7</accession>
<sequence>GVVSAHTRRIKSVGVEGERAAVSDGSRVFVGAVIARNQGMSIV</sequence>
<proteinExistence type="predicted"/>
<evidence type="ECO:0000313" key="1">
    <source>
        <dbReference type="EMBL" id="MCI15766.1"/>
    </source>
</evidence>